<dbReference type="AlphaFoldDB" id="A0A8J2RGS8"/>
<proteinExistence type="predicted"/>
<name>A0A8J2RGS8_9CRUS</name>
<evidence type="ECO:0000313" key="3">
    <source>
        <dbReference type="EMBL" id="CAH0102592.1"/>
    </source>
</evidence>
<organism evidence="3 4">
    <name type="scientific">Daphnia galeata</name>
    <dbReference type="NCBI Taxonomy" id="27404"/>
    <lineage>
        <taxon>Eukaryota</taxon>
        <taxon>Metazoa</taxon>
        <taxon>Ecdysozoa</taxon>
        <taxon>Arthropoda</taxon>
        <taxon>Crustacea</taxon>
        <taxon>Branchiopoda</taxon>
        <taxon>Diplostraca</taxon>
        <taxon>Cladocera</taxon>
        <taxon>Anomopoda</taxon>
        <taxon>Daphniidae</taxon>
        <taxon>Daphnia</taxon>
    </lineage>
</organism>
<dbReference type="PANTHER" id="PTHR22133">
    <property type="entry name" value="AT01821P-RELATED"/>
    <property type="match status" value="1"/>
</dbReference>
<accession>A0A8J2RGS8</accession>
<feature type="domain" description="Deltamethrin resistance protein prag01" evidence="2">
    <location>
        <begin position="34"/>
        <end position="84"/>
    </location>
</feature>
<keyword evidence="4" id="KW-1185">Reference proteome</keyword>
<sequence>MRQFTKVITQAGRLTSQPVRNGSYVSHIKNATMNEMPVPSGSWAEHNSAKQKSHNLNLVAGLAITIVTIIAGVQTNSFYLNWGPDLKNKK</sequence>
<gene>
    <name evidence="3" type="ORF">DGAL_LOCUS5012</name>
</gene>
<evidence type="ECO:0000259" key="2">
    <source>
        <dbReference type="Pfam" id="PF16020"/>
    </source>
</evidence>
<keyword evidence="1" id="KW-0472">Membrane</keyword>
<keyword evidence="1" id="KW-1133">Transmembrane helix</keyword>
<dbReference type="InterPro" id="IPR031973">
    <property type="entry name" value="Deltameth_res_prag01"/>
</dbReference>
<evidence type="ECO:0000256" key="1">
    <source>
        <dbReference type="SAM" id="Phobius"/>
    </source>
</evidence>
<dbReference type="Proteomes" id="UP000789390">
    <property type="component" value="Unassembled WGS sequence"/>
</dbReference>
<protein>
    <recommendedName>
        <fullName evidence="2">Deltamethrin resistance protein prag01 domain-containing protein</fullName>
    </recommendedName>
</protein>
<reference evidence="3" key="1">
    <citation type="submission" date="2021-11" db="EMBL/GenBank/DDBJ databases">
        <authorList>
            <person name="Schell T."/>
        </authorList>
    </citation>
    <scope>NUCLEOTIDE SEQUENCE</scope>
    <source>
        <strain evidence="3">M5</strain>
    </source>
</reference>
<dbReference type="OrthoDB" id="9981889at2759"/>
<evidence type="ECO:0000313" key="4">
    <source>
        <dbReference type="Proteomes" id="UP000789390"/>
    </source>
</evidence>
<feature type="transmembrane region" description="Helical" evidence="1">
    <location>
        <begin position="56"/>
        <end position="80"/>
    </location>
</feature>
<comment type="caution">
    <text evidence="3">The sequence shown here is derived from an EMBL/GenBank/DDBJ whole genome shotgun (WGS) entry which is preliminary data.</text>
</comment>
<dbReference type="EMBL" id="CAKKLH010000087">
    <property type="protein sequence ID" value="CAH0102592.1"/>
    <property type="molecule type" value="Genomic_DNA"/>
</dbReference>
<dbReference type="Pfam" id="PF16020">
    <property type="entry name" value="Deltameth_res"/>
    <property type="match status" value="1"/>
</dbReference>
<keyword evidence="1" id="KW-0812">Transmembrane</keyword>
<dbReference type="PANTHER" id="PTHR22133:SF2">
    <property type="entry name" value="AT01821P-RELATED"/>
    <property type="match status" value="1"/>
</dbReference>